<dbReference type="Proteomes" id="UP001320706">
    <property type="component" value="Unassembled WGS sequence"/>
</dbReference>
<proteinExistence type="predicted"/>
<organism evidence="1 2">
    <name type="scientific">Zalaria obscura</name>
    <dbReference type="NCBI Taxonomy" id="2024903"/>
    <lineage>
        <taxon>Eukaryota</taxon>
        <taxon>Fungi</taxon>
        <taxon>Dikarya</taxon>
        <taxon>Ascomycota</taxon>
        <taxon>Pezizomycotina</taxon>
        <taxon>Dothideomycetes</taxon>
        <taxon>Dothideomycetidae</taxon>
        <taxon>Dothideales</taxon>
        <taxon>Zalariaceae</taxon>
        <taxon>Zalaria</taxon>
    </lineage>
</organism>
<keyword evidence="2" id="KW-1185">Reference proteome</keyword>
<accession>A0ACC3SA47</accession>
<protein>
    <submittedName>
        <fullName evidence="1">Uncharacterized protein</fullName>
    </submittedName>
</protein>
<comment type="caution">
    <text evidence="1">The sequence shown here is derived from an EMBL/GenBank/DDBJ whole genome shotgun (WGS) entry which is preliminary data.</text>
</comment>
<evidence type="ECO:0000313" key="1">
    <source>
        <dbReference type="EMBL" id="KAK8203346.1"/>
    </source>
</evidence>
<evidence type="ECO:0000313" key="2">
    <source>
        <dbReference type="Proteomes" id="UP001320706"/>
    </source>
</evidence>
<sequence>MHEVRAFQRLQRLPASSRPLLRHSTTLSTVHNHSTNCFRPVQHTLCQDPEFYGAPEPQHDWQYATPSATPTTHAFDQTVYHTPKHFQDAFGTPHGVYEPSSFSTQYTGGMDMMQDFNNDMGMGGQFQNGQPNQFMTMNMSQEFLPNSQPQNNVPVSAPASRAEGGYQMNQTAPPTNQLLESFQNMRPMDGPQFQAPYHHRTTSAGVNPSLVYSSPVTHRPSPPKQMRPSSRASMTEVERRFPYEHQLQESKREMDNMRSKRSRQQQFPPRTDSLGALPNIPSRPGVSRSNTIDGSRPMSLHVDTDIASMLSRSNTTASIPRKSSPLKRTNTRTSLSSISETPQPRYPRTSVFLTVDANGTARTETRVIDESPTKSVKQRSPTGSVKQKYPNLWDDSDSESDTNSEANRDAFTFPNRHERSSKMARLDPSLENLEGLKLPRSNSSASLRTPSKAAISAAAQLRRQNSARKSRPTRFNSQSGRRDTLASLNGSFVDLASMNIEDDRSPNGDAGNAIRGLVESRSFSQDQPIQPDPFAPAPGPRPRTRAAASRLCSMFLSWSLQPQRRERRCEKQDKADKAYKEGEPFSDPSA</sequence>
<dbReference type="EMBL" id="JAMKPW020000031">
    <property type="protein sequence ID" value="KAK8203346.1"/>
    <property type="molecule type" value="Genomic_DNA"/>
</dbReference>
<gene>
    <name evidence="1" type="ORF">M8818_005324</name>
</gene>
<reference evidence="1" key="1">
    <citation type="submission" date="2024-02" db="EMBL/GenBank/DDBJ databases">
        <title>Metagenome Assembled Genome of Zalaria obscura JY119.</title>
        <authorList>
            <person name="Vighnesh L."/>
            <person name="Jagadeeshwari U."/>
            <person name="Venkata Ramana C."/>
            <person name="Sasikala C."/>
        </authorList>
    </citation>
    <scope>NUCLEOTIDE SEQUENCE</scope>
    <source>
        <strain evidence="1">JY119</strain>
    </source>
</reference>
<name>A0ACC3SA47_9PEZI</name>